<dbReference type="AlphaFoldDB" id="A0A844FET9"/>
<proteinExistence type="predicted"/>
<dbReference type="RefSeq" id="WP_154482386.1">
    <property type="nucleotide sequence ID" value="NZ_VULR01000002.1"/>
</dbReference>
<dbReference type="Pfam" id="PF14221">
    <property type="entry name" value="DUF4330"/>
    <property type="match status" value="1"/>
</dbReference>
<sequence length="153" mass="16915">MKIINEKGKLFGIINIIDLIVIIVVVLLIGGGVKRVKNSEIEVEEKVEGVKKEALITFEVGKLKENVVDEIVVGDLLYNNEKGTTFGKITDKKVEDQEDKPGLYKVVISIESKVEDTPKAIIIGDSETRVGSELVLKNKRVKLAGTVIRMEVK</sequence>
<organism evidence="2 3">
    <name type="scientific">Anaerosalibacter bizertensis</name>
    <dbReference type="NCBI Taxonomy" id="932217"/>
    <lineage>
        <taxon>Bacteria</taxon>
        <taxon>Bacillati</taxon>
        <taxon>Bacillota</taxon>
        <taxon>Tissierellia</taxon>
        <taxon>Tissierellales</taxon>
        <taxon>Sporanaerobacteraceae</taxon>
        <taxon>Anaerosalibacter</taxon>
    </lineage>
</organism>
<evidence type="ECO:0000256" key="1">
    <source>
        <dbReference type="SAM" id="Phobius"/>
    </source>
</evidence>
<keyword evidence="1" id="KW-0472">Membrane</keyword>
<feature type="transmembrane region" description="Helical" evidence="1">
    <location>
        <begin position="12"/>
        <end position="33"/>
    </location>
</feature>
<dbReference type="EMBL" id="VULR01000002">
    <property type="protein sequence ID" value="MSS42513.1"/>
    <property type="molecule type" value="Genomic_DNA"/>
</dbReference>
<dbReference type="InterPro" id="IPR025480">
    <property type="entry name" value="DUF4330"/>
</dbReference>
<dbReference type="Proteomes" id="UP000462760">
    <property type="component" value="Unassembled WGS sequence"/>
</dbReference>
<evidence type="ECO:0000313" key="3">
    <source>
        <dbReference type="Proteomes" id="UP000462760"/>
    </source>
</evidence>
<comment type="caution">
    <text evidence="2">The sequence shown here is derived from an EMBL/GenBank/DDBJ whole genome shotgun (WGS) entry which is preliminary data.</text>
</comment>
<keyword evidence="1" id="KW-1133">Transmembrane helix</keyword>
<keyword evidence="1" id="KW-0812">Transmembrane</keyword>
<evidence type="ECO:0000313" key="2">
    <source>
        <dbReference type="EMBL" id="MSS42513.1"/>
    </source>
</evidence>
<gene>
    <name evidence="2" type="ORF">FYJ27_02010</name>
</gene>
<reference evidence="2 3" key="1">
    <citation type="submission" date="2019-08" db="EMBL/GenBank/DDBJ databases">
        <title>In-depth cultivation of the pig gut microbiome towards novel bacterial diversity and tailored functional studies.</title>
        <authorList>
            <person name="Wylensek D."/>
            <person name="Hitch T.C.A."/>
            <person name="Clavel T."/>
        </authorList>
    </citation>
    <scope>NUCLEOTIDE SEQUENCE [LARGE SCALE GENOMIC DNA]</scope>
    <source>
        <strain evidence="2 3">Med78-601-WT-4W-RMD-3</strain>
    </source>
</reference>
<accession>A0A844FET9</accession>
<protein>
    <submittedName>
        <fullName evidence="2">DUF4330 family protein</fullName>
    </submittedName>
</protein>
<name>A0A844FET9_9FIRM</name>
<dbReference type="OrthoDB" id="1723529at2"/>